<proteinExistence type="predicted"/>
<dbReference type="InterPro" id="IPR027417">
    <property type="entry name" value="P-loop_NTPase"/>
</dbReference>
<dbReference type="GO" id="GO:0005525">
    <property type="term" value="F:GTP binding"/>
    <property type="evidence" value="ECO:0007669"/>
    <property type="project" value="UniProtKB-KW"/>
</dbReference>
<dbReference type="SUPFAM" id="SSF52540">
    <property type="entry name" value="P-loop containing nucleoside triphosphate hydrolases"/>
    <property type="match status" value="1"/>
</dbReference>
<dbReference type="SMART" id="SM00173">
    <property type="entry name" value="RAS"/>
    <property type="match status" value="1"/>
</dbReference>
<dbReference type="PRINTS" id="PR00449">
    <property type="entry name" value="RASTRNSFRMNG"/>
</dbReference>
<dbReference type="SMART" id="SM00174">
    <property type="entry name" value="RHO"/>
    <property type="match status" value="1"/>
</dbReference>
<dbReference type="NCBIfam" id="TIGR00231">
    <property type="entry name" value="small_GTP"/>
    <property type="match status" value="1"/>
</dbReference>
<keyword evidence="2" id="KW-0342">GTP-binding</keyword>
<dbReference type="STRING" id="4829.A0A168LP03"/>
<dbReference type="PROSITE" id="PS51421">
    <property type="entry name" value="RAS"/>
    <property type="match status" value="1"/>
</dbReference>
<dbReference type="Proteomes" id="UP000078561">
    <property type="component" value="Unassembled WGS sequence"/>
</dbReference>
<dbReference type="CDD" id="cd00154">
    <property type="entry name" value="Rab"/>
    <property type="match status" value="1"/>
</dbReference>
<dbReference type="SMART" id="SM00175">
    <property type="entry name" value="RAB"/>
    <property type="match status" value="1"/>
</dbReference>
<evidence type="ECO:0000313" key="3">
    <source>
        <dbReference type="EMBL" id="SAL97197.1"/>
    </source>
</evidence>
<keyword evidence="1" id="KW-0547">Nucleotide-binding</keyword>
<dbReference type="Pfam" id="PF00071">
    <property type="entry name" value="Ras"/>
    <property type="match status" value="1"/>
</dbReference>
<sequence length="244" mass="27416">MDGSPAGTLEAKVVILGRTGSAYLRSKRPKWWGLYRVGKTSLAIRYVQKTFSPNISSTIGASFMTKKLIVDECRVRLQIWDTAGQGKDWFDNNYDQTKKSLTSLYYREAQAAILVYDITSRESFEDLLSWVEVIIPPPLPSAVIELKAKTSKDLLIYIVGNKVDCASDRAVSLDYVQDYVRDTLGVVPVYEVSAKDDEGDIEDLFLQLAQTLVNQKYEQHWKQSCPSLLSEYEDSIARSGCCSG</sequence>
<reference evidence="3" key="1">
    <citation type="submission" date="2016-04" db="EMBL/GenBank/DDBJ databases">
        <authorList>
            <person name="Evans L.H."/>
            <person name="Alamgir A."/>
            <person name="Owens N."/>
            <person name="Weber N.D."/>
            <person name="Virtaneva K."/>
            <person name="Barbian K."/>
            <person name="Babar A."/>
            <person name="Rosenke K."/>
        </authorList>
    </citation>
    <scope>NUCLEOTIDE SEQUENCE [LARGE SCALE GENOMIC DNA]</scope>
    <source>
        <strain evidence="3">CBS 101.48</strain>
    </source>
</reference>
<dbReference type="InterPro" id="IPR001806">
    <property type="entry name" value="Small_GTPase"/>
</dbReference>
<dbReference type="InParanoid" id="A0A168LP03"/>
<evidence type="ECO:0000256" key="1">
    <source>
        <dbReference type="ARBA" id="ARBA00022741"/>
    </source>
</evidence>
<dbReference type="OMA" id="HRYVKNA"/>
<dbReference type="Gene3D" id="3.40.50.300">
    <property type="entry name" value="P-loop containing nucleotide triphosphate hydrolases"/>
    <property type="match status" value="1"/>
</dbReference>
<dbReference type="EMBL" id="LT551602">
    <property type="protein sequence ID" value="SAL97197.1"/>
    <property type="molecule type" value="Genomic_DNA"/>
</dbReference>
<dbReference type="InterPro" id="IPR005225">
    <property type="entry name" value="Small_GTP-bd"/>
</dbReference>
<name>A0A168LP03_ABSGL</name>
<organism evidence="3">
    <name type="scientific">Absidia glauca</name>
    <name type="common">Pin mould</name>
    <dbReference type="NCBI Taxonomy" id="4829"/>
    <lineage>
        <taxon>Eukaryota</taxon>
        <taxon>Fungi</taxon>
        <taxon>Fungi incertae sedis</taxon>
        <taxon>Mucoromycota</taxon>
        <taxon>Mucoromycotina</taxon>
        <taxon>Mucoromycetes</taxon>
        <taxon>Mucorales</taxon>
        <taxon>Cunninghamellaceae</taxon>
        <taxon>Absidia</taxon>
    </lineage>
</organism>
<dbReference type="InterPro" id="IPR050227">
    <property type="entry name" value="Rab"/>
</dbReference>
<evidence type="ECO:0000313" key="4">
    <source>
        <dbReference type="Proteomes" id="UP000078561"/>
    </source>
</evidence>
<protein>
    <submittedName>
        <fullName evidence="3">Uncharacterized protein</fullName>
    </submittedName>
</protein>
<accession>A0A168LP03</accession>
<evidence type="ECO:0000256" key="2">
    <source>
        <dbReference type="ARBA" id="ARBA00023134"/>
    </source>
</evidence>
<keyword evidence="4" id="KW-1185">Reference proteome</keyword>
<dbReference type="PANTHER" id="PTHR47977">
    <property type="entry name" value="RAS-RELATED PROTEIN RAB"/>
    <property type="match status" value="1"/>
</dbReference>
<dbReference type="FunFam" id="3.40.50.300:FF:001447">
    <property type="entry name" value="Ras-related protein Rab-1B"/>
    <property type="match status" value="1"/>
</dbReference>
<gene>
    <name evidence="3" type="primary">ABSGL_02668.1 scaffold 3684</name>
</gene>
<dbReference type="GO" id="GO:0003924">
    <property type="term" value="F:GTPase activity"/>
    <property type="evidence" value="ECO:0007669"/>
    <property type="project" value="InterPro"/>
</dbReference>
<dbReference type="OrthoDB" id="26525at2759"/>
<dbReference type="AlphaFoldDB" id="A0A168LP03"/>
<dbReference type="PROSITE" id="PS51419">
    <property type="entry name" value="RAB"/>
    <property type="match status" value="1"/>
</dbReference>